<proteinExistence type="inferred from homology"/>
<dbReference type="EMBL" id="JACCBF010000001">
    <property type="protein sequence ID" value="NYD30817.1"/>
    <property type="molecule type" value="Genomic_DNA"/>
</dbReference>
<evidence type="ECO:0000256" key="6">
    <source>
        <dbReference type="SAM" id="SignalP"/>
    </source>
</evidence>
<evidence type="ECO:0000313" key="8">
    <source>
        <dbReference type="EMBL" id="NYD30817.1"/>
    </source>
</evidence>
<dbReference type="PANTHER" id="PTHR43108:SF8">
    <property type="entry name" value="SD21168P"/>
    <property type="match status" value="1"/>
</dbReference>
<evidence type="ECO:0000256" key="4">
    <source>
        <dbReference type="ARBA" id="ARBA00023180"/>
    </source>
</evidence>
<keyword evidence="4" id="KW-0325">Glycoprotein</keyword>
<dbReference type="AlphaFoldDB" id="A0A852RCC7"/>
<dbReference type="SUPFAM" id="SSF53649">
    <property type="entry name" value="Alkaline phosphatase-like"/>
    <property type="match status" value="1"/>
</dbReference>
<dbReference type="CDD" id="cd16147">
    <property type="entry name" value="G6S"/>
    <property type="match status" value="1"/>
</dbReference>
<keyword evidence="2 6" id="KW-0732">Signal</keyword>
<dbReference type="PANTHER" id="PTHR43108">
    <property type="entry name" value="N-ACETYLGLUCOSAMINE-6-SULFATASE FAMILY MEMBER"/>
    <property type="match status" value="1"/>
</dbReference>
<dbReference type="PROSITE" id="PS51257">
    <property type="entry name" value="PROKAR_LIPOPROTEIN"/>
    <property type="match status" value="1"/>
</dbReference>
<evidence type="ECO:0000313" key="9">
    <source>
        <dbReference type="Proteomes" id="UP000582231"/>
    </source>
</evidence>
<sequence>MTRPGRLRLATAAVLSASVLAACSGGGGDGNGGVGPIVKYERPGEQPSVAAPTAKDTVLGPDATPAPVASPEKPNLLMITMDDAAMKDMQFMPHLQEVIADEGVTIDQGLAPTPICVPARASLLTGQYARNHGAVTISGEGGGYKSFDDEDTMPVSLQKAGYDTMMVGKYLNGYTKNEVHHQPPGWTVWRPTVDFATYNFEHPQLLVDGRIKDYDTYSTTLLSDQSNQLIADHANGADGADGDKPWYLWVNYVAPHHGSPHESDDPDGISTTVPDKRDRDTFKDLDLDTTPEMFEKDPSDKALIRNARQKWSEKRRAGLREERQQRVEALQAVDRAIARTVDTLRRTGQLDNTYVVVTSDNGFYVGEHNLNGKLWYFRDAINIPMFIRGPGLPAGTTTQAPVTNADWAPTFAALAGATLDRDADGVDVMPWLDSDATRRVIPISGWPVKGGLDPFYTGVIVGPWTYVRGRKGRGELYYTKNDQYQLYNLYGDPRYKAVRKQLRDLWEQTRECAGATCPQTFMK</sequence>
<comment type="similarity">
    <text evidence="1">Belongs to the sulfatase family.</text>
</comment>
<dbReference type="InterPro" id="IPR000917">
    <property type="entry name" value="Sulfatase_N"/>
</dbReference>
<evidence type="ECO:0000256" key="5">
    <source>
        <dbReference type="SAM" id="MobiDB-lite"/>
    </source>
</evidence>
<dbReference type="InterPro" id="IPR024607">
    <property type="entry name" value="Sulfatase_CS"/>
</dbReference>
<evidence type="ECO:0000259" key="7">
    <source>
        <dbReference type="Pfam" id="PF00884"/>
    </source>
</evidence>
<protein>
    <submittedName>
        <fullName evidence="8">Arylsulfatase A-like enzyme</fullName>
    </submittedName>
</protein>
<keyword evidence="3" id="KW-0378">Hydrolase</keyword>
<dbReference type="GO" id="GO:0016787">
    <property type="term" value="F:hydrolase activity"/>
    <property type="evidence" value="ECO:0007669"/>
    <property type="project" value="UniProtKB-KW"/>
</dbReference>
<feature type="chain" id="PRO_5039612855" evidence="6">
    <location>
        <begin position="22"/>
        <end position="523"/>
    </location>
</feature>
<dbReference type="Gene3D" id="3.40.720.10">
    <property type="entry name" value="Alkaline Phosphatase, subunit A"/>
    <property type="match status" value="1"/>
</dbReference>
<reference evidence="8 9" key="1">
    <citation type="submission" date="2020-07" db="EMBL/GenBank/DDBJ databases">
        <title>Sequencing the genomes of 1000 actinobacteria strains.</title>
        <authorList>
            <person name="Klenk H.-P."/>
        </authorList>
    </citation>
    <scope>NUCLEOTIDE SEQUENCE [LARGE SCALE GENOMIC DNA]</scope>
    <source>
        <strain evidence="8 9">DSM 19082</strain>
    </source>
</reference>
<feature type="region of interest" description="Disordered" evidence="5">
    <location>
        <begin position="257"/>
        <end position="282"/>
    </location>
</feature>
<dbReference type="InterPro" id="IPR017850">
    <property type="entry name" value="Alkaline_phosphatase_core_sf"/>
</dbReference>
<gene>
    <name evidence="8" type="ORF">BJ958_002363</name>
</gene>
<dbReference type="Pfam" id="PF00884">
    <property type="entry name" value="Sulfatase"/>
    <property type="match status" value="1"/>
</dbReference>
<evidence type="ECO:0000256" key="2">
    <source>
        <dbReference type="ARBA" id="ARBA00022729"/>
    </source>
</evidence>
<dbReference type="PROSITE" id="PS00149">
    <property type="entry name" value="SULFATASE_2"/>
    <property type="match status" value="1"/>
</dbReference>
<feature type="domain" description="Sulfatase N-terminal" evidence="7">
    <location>
        <begin position="74"/>
        <end position="417"/>
    </location>
</feature>
<evidence type="ECO:0000256" key="1">
    <source>
        <dbReference type="ARBA" id="ARBA00008779"/>
    </source>
</evidence>
<organism evidence="8 9">
    <name type="scientific">Nocardioides kongjuensis</name>
    <dbReference type="NCBI Taxonomy" id="349522"/>
    <lineage>
        <taxon>Bacteria</taxon>
        <taxon>Bacillati</taxon>
        <taxon>Actinomycetota</taxon>
        <taxon>Actinomycetes</taxon>
        <taxon>Propionibacteriales</taxon>
        <taxon>Nocardioidaceae</taxon>
        <taxon>Nocardioides</taxon>
    </lineage>
</organism>
<comment type="caution">
    <text evidence="8">The sequence shown here is derived from an EMBL/GenBank/DDBJ whole genome shotgun (WGS) entry which is preliminary data.</text>
</comment>
<keyword evidence="9" id="KW-1185">Reference proteome</keyword>
<dbReference type="RefSeq" id="WP_179727017.1">
    <property type="nucleotide sequence ID" value="NZ_BAABEF010000001.1"/>
</dbReference>
<dbReference type="Proteomes" id="UP000582231">
    <property type="component" value="Unassembled WGS sequence"/>
</dbReference>
<accession>A0A852RCC7</accession>
<feature type="signal peptide" evidence="6">
    <location>
        <begin position="1"/>
        <end position="21"/>
    </location>
</feature>
<name>A0A852RCC7_9ACTN</name>
<feature type="region of interest" description="Disordered" evidence="5">
    <location>
        <begin position="34"/>
        <end position="71"/>
    </location>
</feature>
<evidence type="ECO:0000256" key="3">
    <source>
        <dbReference type="ARBA" id="ARBA00022801"/>
    </source>
</evidence>